<evidence type="ECO:0000313" key="3">
    <source>
        <dbReference type="EMBL" id="KAK3787762.1"/>
    </source>
</evidence>
<name>A0AAE1AHJ0_9GAST</name>
<comment type="caution">
    <text evidence="3">The sequence shown here is derived from an EMBL/GenBank/DDBJ whole genome shotgun (WGS) entry which is preliminary data.</text>
</comment>
<feature type="compositionally biased region" description="Basic and acidic residues" evidence="1">
    <location>
        <begin position="95"/>
        <end position="105"/>
    </location>
</feature>
<dbReference type="EMBL" id="JAWDGP010001840">
    <property type="protein sequence ID" value="KAK3787762.1"/>
    <property type="molecule type" value="Genomic_DNA"/>
</dbReference>
<feature type="region of interest" description="Disordered" evidence="1">
    <location>
        <begin position="1"/>
        <end position="157"/>
    </location>
</feature>
<feature type="compositionally biased region" description="Acidic residues" evidence="1">
    <location>
        <begin position="114"/>
        <end position="135"/>
    </location>
</feature>
<reference evidence="3" key="1">
    <citation type="journal article" date="2023" name="G3 (Bethesda)">
        <title>A reference genome for the long-term kleptoplast-retaining sea slug Elysia crispata morphotype clarki.</title>
        <authorList>
            <person name="Eastman K.E."/>
            <person name="Pendleton A.L."/>
            <person name="Shaikh M.A."/>
            <person name="Suttiyut T."/>
            <person name="Ogas R."/>
            <person name="Tomko P."/>
            <person name="Gavelis G."/>
            <person name="Widhalm J.R."/>
            <person name="Wisecaver J.H."/>
        </authorList>
    </citation>
    <scope>NUCLEOTIDE SEQUENCE</scope>
    <source>
        <strain evidence="3">ECLA1</strain>
    </source>
</reference>
<sequence>MADQIKIETDSNISEGVNACEQISEEDEDVDLDNESEEADSDEDGGVDGADKKSPEGHTPMESAVMRVEVTHKKVLLSVDKSSTDSKGQSSPNHSDTDHNDDNDTKHKRSVSESDTEQDEPCEQVEASEQDEASEQFEASEQADPINGSPLDKKASKVELLQAQDRQVSDLLSSEDDALLLHRPDFYSVLSDEDSFEWTFHNEKFSDLDIKFVPRVEERWAEGKAKSSLKGNASPTPESIPDTSEKQDHSFILRKNSYPNSETHISSDHPQKTESPKSFTNMTKVRKSSREIYQPSAPFVKHGNPTETKKHVEINLESVSQNENVEDFLSSKPDHNHMQDQSSLSGGQKKDIPGKVHWEKQYRTPYVRENVVFFQSSPTLTYKKTKLKFLENKSEVPSAIHAEIIKDKEDQLIWSSKARLAKESQNPVRQNKKSQMSIDKADEIIRRRNNYRKLCKLDEVEAKFISSNVSETVSSDTSFSPKINATADKDRRRSHPQILLSSSLESSLNKKHIAPTSVQEAQTIESKQPDMERPPGQRRSAKDVIQWLFEGRLSDGSKLRRRRSSKDLGKTLKGGIPRPDSLRNWISLPSKMRSDSSRNSFRDRSQKFLTALEYFRRWARMVCLLLRAVGLKPKKPVTTNLDFLSWTVVYDEVLGISRLNYDHGTLTFDPDAYKANRELTIRPEVREILRLSAEERTDAQVHTAMKCLQHVVPAFSEFPVRVQQSMLKVCRHEEFESGRVIIRQGHRAENFYFIVSGSAVVTVMDSGENHVHTANLLGKGSSFGDLAFLNMAKRSATVTCRDTVEVICIERDDFINIFLRGVRGKEPAHFTFLREVDILKGWPVSALPQDNPRICAYTYVRRGVILSHDSATCDWIVVVVSGTCNIIKAMNDPGQKVSSLTYPPASQAVRKSSDSLSSRMGSASPSSRRGSPSPFPHRESTSPSPRRAARETISSPASSIGSLRGNGAENTNSRKGKRKGKLSVHFADLDLKESESTTGNKNDSIPSRKSEINRKTRHQLVLADLNLNTTSSTQSLSRRKLETGLAQEKHLAEIDKIFTKKHILPAIKKTARKLTPVVTAPYTNESDRPALTLRRGSDAQNASILRPHRLSTGVQPPALPQLLVQAPDDDGEEEEEELVKESAKKNAPSGEKIFIEVAHLEEGDVFGLEHVLLGNISDVTSCSLVSAGAEVVLISKKFFQKHLTEETAKTIREKIRPLPSEASLKAQLKAQISWQAFKADLFTRQTMGQQGQGRSGAFARHPQITRQSTMDRGGFRTASQMS</sequence>
<feature type="region of interest" description="Disordered" evidence="1">
    <location>
        <begin position="222"/>
        <end position="306"/>
    </location>
</feature>
<evidence type="ECO:0000313" key="4">
    <source>
        <dbReference type="Proteomes" id="UP001283361"/>
    </source>
</evidence>
<dbReference type="InterPro" id="IPR000595">
    <property type="entry name" value="cNMP-bd_dom"/>
</dbReference>
<evidence type="ECO:0000259" key="2">
    <source>
        <dbReference type="PROSITE" id="PS50042"/>
    </source>
</evidence>
<feature type="compositionally biased region" description="Polar residues" evidence="1">
    <location>
        <begin position="996"/>
        <end position="1005"/>
    </location>
</feature>
<dbReference type="PROSITE" id="PS50042">
    <property type="entry name" value="CNMP_BINDING_3"/>
    <property type="match status" value="1"/>
</dbReference>
<protein>
    <recommendedName>
        <fullName evidence="2">Cyclic nucleotide-binding domain-containing protein</fullName>
    </recommendedName>
</protein>
<accession>A0AAE1AHJ0</accession>
<gene>
    <name evidence="3" type="ORF">RRG08_049708</name>
</gene>
<dbReference type="PANTHER" id="PTHR23011:SF28">
    <property type="entry name" value="CYCLIC NUCLEOTIDE-BINDING DOMAIN CONTAINING PROTEIN"/>
    <property type="match status" value="1"/>
</dbReference>
<feature type="region of interest" description="Disordered" evidence="1">
    <location>
        <begin position="328"/>
        <end position="352"/>
    </location>
</feature>
<feature type="compositionally biased region" description="Polar residues" evidence="1">
    <location>
        <begin position="952"/>
        <end position="961"/>
    </location>
</feature>
<evidence type="ECO:0000256" key="1">
    <source>
        <dbReference type="SAM" id="MobiDB-lite"/>
    </source>
</evidence>
<feature type="region of interest" description="Disordered" evidence="1">
    <location>
        <begin position="1250"/>
        <end position="1282"/>
    </location>
</feature>
<feature type="region of interest" description="Disordered" evidence="1">
    <location>
        <begin position="473"/>
        <end position="540"/>
    </location>
</feature>
<dbReference type="Gene3D" id="2.60.120.10">
    <property type="entry name" value="Jelly Rolls"/>
    <property type="match status" value="1"/>
</dbReference>
<dbReference type="CDD" id="cd00038">
    <property type="entry name" value="CAP_ED"/>
    <property type="match status" value="1"/>
</dbReference>
<dbReference type="PANTHER" id="PTHR23011">
    <property type="entry name" value="CYCLIC NUCLEOTIDE-BINDING DOMAIN CONTAINING PROTEIN"/>
    <property type="match status" value="1"/>
</dbReference>
<dbReference type="Pfam" id="PF00027">
    <property type="entry name" value="cNMP_binding"/>
    <property type="match status" value="1"/>
</dbReference>
<dbReference type="SMART" id="SM00100">
    <property type="entry name" value="cNMP"/>
    <property type="match status" value="1"/>
</dbReference>
<feature type="domain" description="Cyclic nucleotide-binding" evidence="2">
    <location>
        <begin position="714"/>
        <end position="835"/>
    </location>
</feature>
<feature type="compositionally biased region" description="Polar residues" evidence="1">
    <location>
        <begin position="473"/>
        <end position="483"/>
    </location>
</feature>
<dbReference type="Proteomes" id="UP001283361">
    <property type="component" value="Unassembled WGS sequence"/>
</dbReference>
<feature type="region of interest" description="Disordered" evidence="1">
    <location>
        <begin position="895"/>
        <end position="1014"/>
    </location>
</feature>
<feature type="compositionally biased region" description="Polar residues" evidence="1">
    <location>
        <begin position="516"/>
        <end position="526"/>
    </location>
</feature>
<feature type="compositionally biased region" description="Basic and acidic residues" evidence="1">
    <location>
        <begin position="265"/>
        <end position="275"/>
    </location>
</feature>
<dbReference type="InterPro" id="IPR018490">
    <property type="entry name" value="cNMP-bd_dom_sf"/>
</dbReference>
<keyword evidence="4" id="KW-1185">Reference proteome</keyword>
<organism evidence="3 4">
    <name type="scientific">Elysia crispata</name>
    <name type="common">lettuce slug</name>
    <dbReference type="NCBI Taxonomy" id="231223"/>
    <lineage>
        <taxon>Eukaryota</taxon>
        <taxon>Metazoa</taxon>
        <taxon>Spiralia</taxon>
        <taxon>Lophotrochozoa</taxon>
        <taxon>Mollusca</taxon>
        <taxon>Gastropoda</taxon>
        <taxon>Heterobranchia</taxon>
        <taxon>Euthyneura</taxon>
        <taxon>Panpulmonata</taxon>
        <taxon>Sacoglossa</taxon>
        <taxon>Placobranchoidea</taxon>
        <taxon>Plakobranchidae</taxon>
        <taxon>Elysia</taxon>
    </lineage>
</organism>
<dbReference type="InterPro" id="IPR014710">
    <property type="entry name" value="RmlC-like_jellyroll"/>
</dbReference>
<feature type="compositionally biased region" description="Low complexity" evidence="1">
    <location>
        <begin position="915"/>
        <end position="932"/>
    </location>
</feature>
<feature type="compositionally biased region" description="Polar residues" evidence="1">
    <location>
        <begin position="85"/>
        <end position="94"/>
    </location>
</feature>
<feature type="compositionally biased region" description="Acidic residues" evidence="1">
    <location>
        <begin position="23"/>
        <end position="46"/>
    </location>
</feature>
<proteinExistence type="predicted"/>
<dbReference type="SUPFAM" id="SSF51206">
    <property type="entry name" value="cAMP-binding domain-like"/>
    <property type="match status" value="2"/>
</dbReference>